<dbReference type="Gene3D" id="1.10.357.10">
    <property type="entry name" value="Tetracycline Repressor, domain 2"/>
    <property type="match status" value="1"/>
</dbReference>
<dbReference type="SUPFAM" id="SSF48498">
    <property type="entry name" value="Tetracyclin repressor-like, C-terminal domain"/>
    <property type="match status" value="1"/>
</dbReference>
<dbReference type="Pfam" id="PF00440">
    <property type="entry name" value="TetR_N"/>
    <property type="match status" value="1"/>
</dbReference>
<dbReference type="GO" id="GO:0000976">
    <property type="term" value="F:transcription cis-regulatory region binding"/>
    <property type="evidence" value="ECO:0007669"/>
    <property type="project" value="TreeGrafter"/>
</dbReference>
<comment type="caution">
    <text evidence="4">The sequence shown here is derived from an EMBL/GenBank/DDBJ whole genome shotgun (WGS) entry which is preliminary data.</text>
</comment>
<evidence type="ECO:0000313" key="4">
    <source>
        <dbReference type="EMBL" id="MCP2169208.1"/>
    </source>
</evidence>
<feature type="compositionally biased region" description="Basic and acidic residues" evidence="2">
    <location>
        <begin position="226"/>
        <end position="243"/>
    </location>
</feature>
<dbReference type="InterPro" id="IPR009057">
    <property type="entry name" value="Homeodomain-like_sf"/>
</dbReference>
<sequence length="243" mass="25870">MTTANPMTSPDGARRTSRGRRGPGSGRAPTARQVDLLNRLEALFLAEGFAHFTLDELAARLHCSKSTLYALAPSKEQLAVRVVAHYFKGATERIEQRIASVAAVADRIGGYLAGAADELRRASTTFIADVADFPPAMATYERNARAAAARIRSFILQGVRDGVFREVHATLVAEMAGMLIEGIQTGVLTDRAGVSGAEAFNALGELLLGGLASRPAPSTGAVEQQTPDRETADHNDTGEREHT</sequence>
<gene>
    <name evidence="4" type="ORF">LX83_006092</name>
</gene>
<dbReference type="InterPro" id="IPR001647">
    <property type="entry name" value="HTH_TetR"/>
</dbReference>
<feature type="domain" description="HTH tetR-type" evidence="3">
    <location>
        <begin position="41"/>
        <end position="81"/>
    </location>
</feature>
<dbReference type="AlphaFoldDB" id="A0AAE3KNY2"/>
<dbReference type="PANTHER" id="PTHR30055:SF200">
    <property type="entry name" value="HTH-TYPE TRANSCRIPTIONAL REPRESSOR BDCR"/>
    <property type="match status" value="1"/>
</dbReference>
<protein>
    <submittedName>
        <fullName evidence="4">Transcriptional regulator, TetR family</fullName>
    </submittedName>
</protein>
<dbReference type="InterPro" id="IPR050109">
    <property type="entry name" value="HTH-type_TetR-like_transc_reg"/>
</dbReference>
<keyword evidence="1" id="KW-0238">DNA-binding</keyword>
<dbReference type="Gene3D" id="1.10.10.60">
    <property type="entry name" value="Homeodomain-like"/>
    <property type="match status" value="1"/>
</dbReference>
<dbReference type="PANTHER" id="PTHR30055">
    <property type="entry name" value="HTH-TYPE TRANSCRIPTIONAL REGULATOR RUTR"/>
    <property type="match status" value="1"/>
</dbReference>
<accession>A0AAE3KNY2</accession>
<evidence type="ECO:0000256" key="2">
    <source>
        <dbReference type="SAM" id="MobiDB-lite"/>
    </source>
</evidence>
<proteinExistence type="predicted"/>
<feature type="region of interest" description="Disordered" evidence="2">
    <location>
        <begin position="214"/>
        <end position="243"/>
    </location>
</feature>
<dbReference type="Proteomes" id="UP001206128">
    <property type="component" value="Unassembled WGS sequence"/>
</dbReference>
<dbReference type="GO" id="GO:0003700">
    <property type="term" value="F:DNA-binding transcription factor activity"/>
    <property type="evidence" value="ECO:0007669"/>
    <property type="project" value="TreeGrafter"/>
</dbReference>
<organism evidence="4 5">
    <name type="scientific">Goodfellowiella coeruleoviolacea</name>
    <dbReference type="NCBI Taxonomy" id="334858"/>
    <lineage>
        <taxon>Bacteria</taxon>
        <taxon>Bacillati</taxon>
        <taxon>Actinomycetota</taxon>
        <taxon>Actinomycetes</taxon>
        <taxon>Pseudonocardiales</taxon>
        <taxon>Pseudonocardiaceae</taxon>
        <taxon>Goodfellowiella</taxon>
    </lineage>
</organism>
<dbReference type="EMBL" id="JAMTCK010000017">
    <property type="protein sequence ID" value="MCP2169208.1"/>
    <property type="molecule type" value="Genomic_DNA"/>
</dbReference>
<feature type="region of interest" description="Disordered" evidence="2">
    <location>
        <begin position="1"/>
        <end position="30"/>
    </location>
</feature>
<name>A0AAE3KNY2_9PSEU</name>
<evidence type="ECO:0000313" key="5">
    <source>
        <dbReference type="Proteomes" id="UP001206128"/>
    </source>
</evidence>
<reference evidence="4" key="1">
    <citation type="submission" date="2022-06" db="EMBL/GenBank/DDBJ databases">
        <title>Genomic Encyclopedia of Archaeal and Bacterial Type Strains, Phase II (KMG-II): from individual species to whole genera.</title>
        <authorList>
            <person name="Goeker M."/>
        </authorList>
    </citation>
    <scope>NUCLEOTIDE SEQUENCE</scope>
    <source>
        <strain evidence="4">DSM 43935</strain>
    </source>
</reference>
<evidence type="ECO:0000259" key="3">
    <source>
        <dbReference type="Pfam" id="PF00440"/>
    </source>
</evidence>
<evidence type="ECO:0000256" key="1">
    <source>
        <dbReference type="ARBA" id="ARBA00023125"/>
    </source>
</evidence>
<dbReference type="SUPFAM" id="SSF46689">
    <property type="entry name" value="Homeodomain-like"/>
    <property type="match status" value="1"/>
</dbReference>
<dbReference type="InterPro" id="IPR036271">
    <property type="entry name" value="Tet_transcr_reg_TetR-rel_C_sf"/>
</dbReference>
<keyword evidence="5" id="KW-1185">Reference proteome</keyword>